<feature type="transmembrane region" description="Helical" evidence="7">
    <location>
        <begin position="60"/>
        <end position="81"/>
    </location>
</feature>
<feature type="transmembrane region" description="Helical" evidence="7">
    <location>
        <begin position="128"/>
        <end position="153"/>
    </location>
</feature>
<reference evidence="9 10" key="2">
    <citation type="submission" date="2018-09" db="EMBL/GenBank/DDBJ databases">
        <title>A high-quality reference genome of wild soybean provides a powerful tool to mine soybean genomes.</title>
        <authorList>
            <person name="Xie M."/>
            <person name="Chung C.Y.L."/>
            <person name="Li M.-W."/>
            <person name="Wong F.-L."/>
            <person name="Chan T.-F."/>
            <person name="Lam H.-M."/>
        </authorList>
    </citation>
    <scope>NUCLEOTIDE SEQUENCE [LARGE SCALE GENOMIC DNA]</scope>
    <source>
        <strain evidence="10">cv. W05</strain>
        <tissue evidence="9">Hypocotyl of etiolated seedlings</tissue>
    </source>
</reference>
<keyword evidence="5 7" id="KW-1133">Transmembrane helix</keyword>
<dbReference type="EMBL" id="QZWG01000005">
    <property type="protein sequence ID" value="RZC11346.1"/>
    <property type="molecule type" value="Genomic_DNA"/>
</dbReference>
<keyword evidence="10" id="KW-1185">Reference proteome</keyword>
<evidence type="ECO:0000256" key="6">
    <source>
        <dbReference type="ARBA" id="ARBA00023136"/>
    </source>
</evidence>
<comment type="subcellular location">
    <subcellularLocation>
        <location evidence="1 7">Membrane</location>
        <topology evidence="1 7">Multi-pass membrane protein</topology>
    </subcellularLocation>
</comment>
<keyword evidence="4 7" id="KW-0812">Transmembrane</keyword>
<accession>A0A0B2QLG0</accession>
<dbReference type="SUPFAM" id="SSF103481">
    <property type="entry name" value="Multidrug resistance efflux transporter EmrE"/>
    <property type="match status" value="1"/>
</dbReference>
<protein>
    <recommendedName>
        <fullName evidence="7">Probable purine permease</fullName>
    </recommendedName>
</protein>
<comment type="similarity">
    <text evidence="2 7">Belongs to the purine permeases (TC 2.A.7.14) family.</text>
</comment>
<dbReference type="Pfam" id="PF16913">
    <property type="entry name" value="PUNUT"/>
    <property type="match status" value="1"/>
</dbReference>
<evidence type="ECO:0000256" key="1">
    <source>
        <dbReference type="ARBA" id="ARBA00004141"/>
    </source>
</evidence>
<name>A0A0B2QLG0_GLYSO</name>
<dbReference type="AlphaFoldDB" id="A0A0B2QLG0"/>
<evidence type="ECO:0000256" key="7">
    <source>
        <dbReference type="RuleBase" id="RU368015"/>
    </source>
</evidence>
<proteinExistence type="inferred from homology"/>
<dbReference type="InterPro" id="IPR037185">
    <property type="entry name" value="EmrE-like"/>
</dbReference>
<dbReference type="GO" id="GO:0005345">
    <property type="term" value="F:purine nucleobase transmembrane transporter activity"/>
    <property type="evidence" value="ECO:0007669"/>
    <property type="project" value="UniProtKB-UniRule"/>
</dbReference>
<dbReference type="Proteomes" id="UP000053555">
    <property type="component" value="Unassembled WGS sequence"/>
</dbReference>
<feature type="transmembrane region" description="Helical" evidence="7">
    <location>
        <begin position="27"/>
        <end position="48"/>
    </location>
</feature>
<dbReference type="PANTHER" id="PTHR31376:SF16">
    <property type="entry name" value="PURINE PERMEASE-RELATED"/>
    <property type="match status" value="1"/>
</dbReference>
<organism evidence="8">
    <name type="scientific">Glycine soja</name>
    <name type="common">Wild soybean</name>
    <dbReference type="NCBI Taxonomy" id="3848"/>
    <lineage>
        <taxon>Eukaryota</taxon>
        <taxon>Viridiplantae</taxon>
        <taxon>Streptophyta</taxon>
        <taxon>Embryophyta</taxon>
        <taxon>Tracheophyta</taxon>
        <taxon>Spermatophyta</taxon>
        <taxon>Magnoliopsida</taxon>
        <taxon>eudicotyledons</taxon>
        <taxon>Gunneridae</taxon>
        <taxon>Pentapetalae</taxon>
        <taxon>rosids</taxon>
        <taxon>fabids</taxon>
        <taxon>Fabales</taxon>
        <taxon>Fabaceae</taxon>
        <taxon>Papilionoideae</taxon>
        <taxon>50 kb inversion clade</taxon>
        <taxon>NPAAA clade</taxon>
        <taxon>indigoferoid/millettioid clade</taxon>
        <taxon>Phaseoleae</taxon>
        <taxon>Glycine</taxon>
        <taxon>Glycine subgen. Soja</taxon>
    </lineage>
</organism>
<keyword evidence="6 7" id="KW-0472">Membrane</keyword>
<feature type="transmembrane region" description="Helical" evidence="7">
    <location>
        <begin position="238"/>
        <end position="255"/>
    </location>
</feature>
<feature type="transmembrane region" description="Helical" evidence="7">
    <location>
        <begin position="303"/>
        <end position="324"/>
    </location>
</feature>
<dbReference type="EMBL" id="KN658116">
    <property type="protein sequence ID" value="KHN21034.1"/>
    <property type="molecule type" value="Genomic_DNA"/>
</dbReference>
<feature type="transmembrane region" description="Helical" evidence="7">
    <location>
        <begin position="102"/>
        <end position="122"/>
    </location>
</feature>
<sequence length="390" mass="44273">MTEECTETELTHQQPHQRPRFRNYKRWWRVSLYIFLALGGQSAATLLGRLYYDSGGNSKWMATFVQTAGFPVLLPLFLYFPTTHDNSSNMSNDNFSETKPKLYTLVFLYIVFGLIVTANDLMYSYGLLYLPLTTYSLIGATQLVFNAVFSYFLNAQKFTAFIVNSIVLLSISVSLLAINGESNDPMGHSSKEKHMYMFGFISTLVASATFALHHCLVQVAFEKVIKRQTFSVILDMQLYPSLVASCCCVVGMFASGEWKSLDREIREYEDGKVSYVMVLFWTAVTWQISCIGLFGLIFEVSSLFSIVIDTMELPIVPFLAAIFFHDKINAMKVMAFVLALWGFLSYVYQQYQDDKKAKADTNTSDDDDNFVGGLRLQGVEEMKELQTNCL</sequence>
<dbReference type="GO" id="GO:0015211">
    <property type="term" value="F:purine nucleoside transmembrane transporter activity"/>
    <property type="evidence" value="ECO:0007669"/>
    <property type="project" value="UniProtKB-UniRule"/>
</dbReference>
<evidence type="ECO:0000313" key="10">
    <source>
        <dbReference type="Proteomes" id="UP000289340"/>
    </source>
</evidence>
<keyword evidence="3 7" id="KW-0813">Transport</keyword>
<feature type="transmembrane region" description="Helical" evidence="7">
    <location>
        <begin position="275"/>
        <end position="296"/>
    </location>
</feature>
<evidence type="ECO:0000256" key="5">
    <source>
        <dbReference type="ARBA" id="ARBA00022989"/>
    </source>
</evidence>
<dbReference type="GO" id="GO:0016020">
    <property type="term" value="C:membrane"/>
    <property type="evidence" value="ECO:0007669"/>
    <property type="project" value="UniProtKB-SubCell"/>
</dbReference>
<dbReference type="InterPro" id="IPR030182">
    <property type="entry name" value="PUP_plant"/>
</dbReference>
<reference evidence="8" key="1">
    <citation type="submission" date="2014-07" db="EMBL/GenBank/DDBJ databases">
        <title>Identification of a novel salt tolerance gene in wild soybean by whole-genome sequencing.</title>
        <authorList>
            <person name="Lam H.-M."/>
            <person name="Qi X."/>
            <person name="Li M.-W."/>
            <person name="Liu X."/>
            <person name="Xie M."/>
            <person name="Ni M."/>
            <person name="Xu X."/>
        </authorList>
    </citation>
    <scope>NUCLEOTIDE SEQUENCE [LARGE SCALE GENOMIC DNA]</scope>
    <source>
        <tissue evidence="8">Root</tissue>
    </source>
</reference>
<evidence type="ECO:0000256" key="3">
    <source>
        <dbReference type="ARBA" id="ARBA00022448"/>
    </source>
</evidence>
<evidence type="ECO:0000256" key="4">
    <source>
        <dbReference type="ARBA" id="ARBA00022692"/>
    </source>
</evidence>
<dbReference type="PANTHER" id="PTHR31376">
    <property type="entry name" value="OS09G0467300 PROTEIN-RELATED"/>
    <property type="match status" value="1"/>
</dbReference>
<gene>
    <name evidence="9" type="ORF">D0Y65_011513</name>
    <name evidence="8" type="ORF">glysoja_034156</name>
</gene>
<dbReference type="Proteomes" id="UP000289340">
    <property type="component" value="Chromosome 5"/>
</dbReference>
<feature type="transmembrane region" description="Helical" evidence="7">
    <location>
        <begin position="160"/>
        <end position="178"/>
    </location>
</feature>
<evidence type="ECO:0000313" key="8">
    <source>
        <dbReference type="EMBL" id="KHN21034.1"/>
    </source>
</evidence>
<feature type="transmembrane region" description="Helical" evidence="7">
    <location>
        <begin position="330"/>
        <end position="348"/>
    </location>
</feature>
<evidence type="ECO:0000313" key="9">
    <source>
        <dbReference type="EMBL" id="RZC11346.1"/>
    </source>
</evidence>
<feature type="transmembrane region" description="Helical" evidence="7">
    <location>
        <begin position="198"/>
        <end position="217"/>
    </location>
</feature>
<evidence type="ECO:0000256" key="2">
    <source>
        <dbReference type="ARBA" id="ARBA00006213"/>
    </source>
</evidence>